<organism evidence="2 3">
    <name type="scientific">Popillia japonica</name>
    <name type="common">Japanese beetle</name>
    <dbReference type="NCBI Taxonomy" id="7064"/>
    <lineage>
        <taxon>Eukaryota</taxon>
        <taxon>Metazoa</taxon>
        <taxon>Ecdysozoa</taxon>
        <taxon>Arthropoda</taxon>
        <taxon>Hexapoda</taxon>
        <taxon>Insecta</taxon>
        <taxon>Pterygota</taxon>
        <taxon>Neoptera</taxon>
        <taxon>Endopterygota</taxon>
        <taxon>Coleoptera</taxon>
        <taxon>Polyphaga</taxon>
        <taxon>Scarabaeiformia</taxon>
        <taxon>Scarabaeidae</taxon>
        <taxon>Rutelinae</taxon>
        <taxon>Popillia</taxon>
    </lineage>
</organism>
<dbReference type="EMBL" id="JASPKY010000050">
    <property type="protein sequence ID" value="KAK9745279.1"/>
    <property type="molecule type" value="Genomic_DNA"/>
</dbReference>
<dbReference type="Proteomes" id="UP001458880">
    <property type="component" value="Unassembled WGS sequence"/>
</dbReference>
<feature type="region of interest" description="Disordered" evidence="1">
    <location>
        <begin position="1"/>
        <end position="20"/>
    </location>
</feature>
<sequence length="144" mass="16888">MGANITNHQNISGSSGSKYYKSPEYQRKQHIKFLAAKNTSRKPTSGTVWMRDLQSRQKARWLGLLNRMGARLAITPKGKMAGSLKPNGKRRARRRRIEWTKRVLQESASSRKRRRRARRRRIEAVMKDLVKVRAKDWRQKSKIC</sequence>
<evidence type="ECO:0000313" key="2">
    <source>
        <dbReference type="EMBL" id="KAK9745279.1"/>
    </source>
</evidence>
<dbReference type="AlphaFoldDB" id="A0AAW1MG12"/>
<accession>A0AAW1MG12</accession>
<reference evidence="2 3" key="1">
    <citation type="journal article" date="2024" name="BMC Genomics">
        <title>De novo assembly and annotation of Popillia japonica's genome with initial clues to its potential as an invasive pest.</title>
        <authorList>
            <person name="Cucini C."/>
            <person name="Boschi S."/>
            <person name="Funari R."/>
            <person name="Cardaioli E."/>
            <person name="Iannotti N."/>
            <person name="Marturano G."/>
            <person name="Paoli F."/>
            <person name="Bruttini M."/>
            <person name="Carapelli A."/>
            <person name="Frati F."/>
            <person name="Nardi F."/>
        </authorList>
    </citation>
    <scope>NUCLEOTIDE SEQUENCE [LARGE SCALE GENOMIC DNA]</scope>
    <source>
        <strain evidence="2">DMR45628</strain>
    </source>
</reference>
<keyword evidence="3" id="KW-1185">Reference proteome</keyword>
<feature type="compositionally biased region" description="Polar residues" evidence="1">
    <location>
        <begin position="1"/>
        <end position="11"/>
    </location>
</feature>
<gene>
    <name evidence="2" type="ORF">QE152_g7083</name>
</gene>
<evidence type="ECO:0000256" key="1">
    <source>
        <dbReference type="SAM" id="MobiDB-lite"/>
    </source>
</evidence>
<comment type="caution">
    <text evidence="2">The sequence shown here is derived from an EMBL/GenBank/DDBJ whole genome shotgun (WGS) entry which is preliminary data.</text>
</comment>
<evidence type="ECO:0000313" key="3">
    <source>
        <dbReference type="Proteomes" id="UP001458880"/>
    </source>
</evidence>
<name>A0AAW1MG12_POPJA</name>
<proteinExistence type="predicted"/>
<protein>
    <submittedName>
        <fullName evidence="2">Uncharacterized protein</fullName>
    </submittedName>
</protein>